<dbReference type="Proteomes" id="UP001596356">
    <property type="component" value="Unassembled WGS sequence"/>
</dbReference>
<dbReference type="EMBL" id="JBHSWJ010000002">
    <property type="protein sequence ID" value="MFC6715751.1"/>
    <property type="molecule type" value="Genomic_DNA"/>
</dbReference>
<keyword evidence="4" id="KW-1185">Reference proteome</keyword>
<accession>A0ABW2AX79</accession>
<organism evidence="3 4">
    <name type="scientific">Branchiibius cervicis</name>
    <dbReference type="NCBI Taxonomy" id="908252"/>
    <lineage>
        <taxon>Bacteria</taxon>
        <taxon>Bacillati</taxon>
        <taxon>Actinomycetota</taxon>
        <taxon>Actinomycetes</taxon>
        <taxon>Micrococcales</taxon>
        <taxon>Dermacoccaceae</taxon>
        <taxon>Branchiibius</taxon>
    </lineage>
</organism>
<keyword evidence="2" id="KW-0812">Transmembrane</keyword>
<evidence type="ECO:0000256" key="2">
    <source>
        <dbReference type="SAM" id="Phobius"/>
    </source>
</evidence>
<evidence type="ECO:0000313" key="3">
    <source>
        <dbReference type="EMBL" id="MFC6715751.1"/>
    </source>
</evidence>
<evidence type="ECO:0008006" key="5">
    <source>
        <dbReference type="Google" id="ProtNLM"/>
    </source>
</evidence>
<feature type="region of interest" description="Disordered" evidence="1">
    <location>
        <begin position="78"/>
        <end position="99"/>
    </location>
</feature>
<evidence type="ECO:0000313" key="4">
    <source>
        <dbReference type="Proteomes" id="UP001596356"/>
    </source>
</evidence>
<feature type="transmembrane region" description="Helical" evidence="2">
    <location>
        <begin position="49"/>
        <end position="69"/>
    </location>
</feature>
<feature type="transmembrane region" description="Helical" evidence="2">
    <location>
        <begin position="25"/>
        <end position="43"/>
    </location>
</feature>
<proteinExistence type="predicted"/>
<keyword evidence="2" id="KW-1133">Transmembrane helix</keyword>
<keyword evidence="2" id="KW-0472">Membrane</keyword>
<protein>
    <recommendedName>
        <fullName evidence="5">Low temperature requirement A protein (LtrA)</fullName>
    </recommendedName>
</protein>
<name>A0ABW2AX79_9MICO</name>
<dbReference type="RefSeq" id="WP_377825075.1">
    <property type="nucleotide sequence ID" value="NZ_JBHSWJ010000002.1"/>
</dbReference>
<evidence type="ECO:0000256" key="1">
    <source>
        <dbReference type="SAM" id="MobiDB-lite"/>
    </source>
</evidence>
<gene>
    <name evidence="3" type="ORF">ACFQBT_18745</name>
</gene>
<reference evidence="4" key="1">
    <citation type="journal article" date="2019" name="Int. J. Syst. Evol. Microbiol.">
        <title>The Global Catalogue of Microorganisms (GCM) 10K type strain sequencing project: providing services to taxonomists for standard genome sequencing and annotation.</title>
        <authorList>
            <consortium name="The Broad Institute Genomics Platform"/>
            <consortium name="The Broad Institute Genome Sequencing Center for Infectious Disease"/>
            <person name="Wu L."/>
            <person name="Ma J."/>
        </authorList>
    </citation>
    <scope>NUCLEOTIDE SEQUENCE [LARGE SCALE GENOMIC DNA]</scope>
    <source>
        <strain evidence="4">NBRC 106593</strain>
    </source>
</reference>
<comment type="caution">
    <text evidence="3">The sequence shown here is derived from an EMBL/GenBank/DDBJ whole genome shotgun (WGS) entry which is preliminary data.</text>
</comment>
<sequence>MTTTPTAFAQEQEQNLTRSLGRFDLIFLLISAVVGLETLGQVSTFGAEAFTWTAVLAVTFLVPYGLIFAETGGAFTEEGAPTPGCGTRSGVWPAPSRRC</sequence>